<dbReference type="InParanoid" id="D7U9V0"/>
<dbReference type="Proteomes" id="UP000009183">
    <property type="component" value="Chromosome 14"/>
</dbReference>
<sequence length="48" mass="5454">MQSPGGGTHSRLRFHYCRLDCRGHQHINLDGLFFRFSIALNPIDAAVK</sequence>
<dbReference type="HOGENOM" id="CLU_3161022_0_0_1"/>
<organism evidence="1 2">
    <name type="scientific">Vitis vinifera</name>
    <name type="common">Grape</name>
    <dbReference type="NCBI Taxonomy" id="29760"/>
    <lineage>
        <taxon>Eukaryota</taxon>
        <taxon>Viridiplantae</taxon>
        <taxon>Streptophyta</taxon>
        <taxon>Embryophyta</taxon>
        <taxon>Tracheophyta</taxon>
        <taxon>Spermatophyta</taxon>
        <taxon>Magnoliopsida</taxon>
        <taxon>eudicotyledons</taxon>
        <taxon>Gunneridae</taxon>
        <taxon>Pentapetalae</taxon>
        <taxon>rosids</taxon>
        <taxon>Vitales</taxon>
        <taxon>Vitaceae</taxon>
        <taxon>Viteae</taxon>
        <taxon>Vitis</taxon>
    </lineage>
</organism>
<reference evidence="2" key="1">
    <citation type="journal article" date="2007" name="Nature">
        <title>The grapevine genome sequence suggests ancestral hexaploidization in major angiosperm phyla.</title>
        <authorList>
            <consortium name="The French-Italian Public Consortium for Grapevine Genome Characterization."/>
            <person name="Jaillon O."/>
            <person name="Aury J.-M."/>
            <person name="Noel B."/>
            <person name="Policriti A."/>
            <person name="Clepet C."/>
            <person name="Casagrande A."/>
            <person name="Choisne N."/>
            <person name="Aubourg S."/>
            <person name="Vitulo N."/>
            <person name="Jubin C."/>
            <person name="Vezzi A."/>
            <person name="Legeai F."/>
            <person name="Hugueney P."/>
            <person name="Dasilva C."/>
            <person name="Horner D."/>
            <person name="Mica E."/>
            <person name="Jublot D."/>
            <person name="Poulain J."/>
            <person name="Bruyere C."/>
            <person name="Billault A."/>
            <person name="Segurens B."/>
            <person name="Gouyvenoux M."/>
            <person name="Ugarte E."/>
            <person name="Cattonaro F."/>
            <person name="Anthouard V."/>
            <person name="Vico V."/>
            <person name="Del Fabbro C."/>
            <person name="Alaux M."/>
            <person name="Di Gaspero G."/>
            <person name="Dumas V."/>
            <person name="Felice N."/>
            <person name="Paillard S."/>
            <person name="Juman I."/>
            <person name="Moroldo M."/>
            <person name="Scalabrin S."/>
            <person name="Canaguier A."/>
            <person name="Le Clainche I."/>
            <person name="Malacrida G."/>
            <person name="Durand E."/>
            <person name="Pesole G."/>
            <person name="Laucou V."/>
            <person name="Chatelet P."/>
            <person name="Merdinoglu D."/>
            <person name="Delledonne M."/>
            <person name="Pezzotti M."/>
            <person name="Lecharny A."/>
            <person name="Scarpelli C."/>
            <person name="Artiguenave F."/>
            <person name="Pe M.E."/>
            <person name="Valle G."/>
            <person name="Morgante M."/>
            <person name="Caboche M."/>
            <person name="Adam-Blondon A.-F."/>
            <person name="Weissenbach J."/>
            <person name="Quetier F."/>
            <person name="Wincker P."/>
        </authorList>
    </citation>
    <scope>NUCLEOTIDE SEQUENCE [LARGE SCALE GENOMIC DNA]</scope>
    <source>
        <strain evidence="2">cv. Pinot noir / PN40024</strain>
    </source>
</reference>
<protein>
    <submittedName>
        <fullName evidence="1">Uncharacterized protein</fullName>
    </submittedName>
</protein>
<evidence type="ECO:0000313" key="2">
    <source>
        <dbReference type="Proteomes" id="UP000009183"/>
    </source>
</evidence>
<evidence type="ECO:0000313" key="1">
    <source>
        <dbReference type="EMBL" id="CBI39514.3"/>
    </source>
</evidence>
<accession>D7U9V0</accession>
<keyword evidence="2" id="KW-1185">Reference proteome</keyword>
<proteinExistence type="predicted"/>
<gene>
    <name evidence="1" type="ordered locus">VIT_14s0060g02230</name>
</gene>
<dbReference type="PaxDb" id="29760-VIT_14s0060g02230.t01"/>
<dbReference type="AlphaFoldDB" id="D7U9V0"/>
<dbReference type="EMBL" id="FN596746">
    <property type="protein sequence ID" value="CBI39514.3"/>
    <property type="molecule type" value="Genomic_DNA"/>
</dbReference>
<name>D7U9V0_VITVI</name>